<dbReference type="InterPro" id="IPR032718">
    <property type="entry name" value="PGBD4_Znf_C"/>
</dbReference>
<sequence length="299" mass="33630">MIAWSICDANTGYVQNWNISTGQEVLENDRGAMHQVVMDVFAGYLNIGHHIYIYMDNLFSSLSLFEELASKDTGACGTLRANRRGVPNDIKSHKPKKDDPPLVVKEGDITYISWADKRAVKLITSVHNGDTFIKEVRAKNDPASAGRISSLPFSNFFLQCCHCTSLNAMKPAHLRKRIEVNKVRLSIITGLLAGYEKPRAVHVGPRLEADQPLGRLTEKHFPANNPKRNGDGKPCFRDCEVCSNREGKRHQTSTVCRDCGNIPLCDKPCFRLYHTRRKYKTACTPAFHLEIDNVMDAEQ</sequence>
<evidence type="ECO:0000313" key="4">
    <source>
        <dbReference type="Proteomes" id="UP000007110"/>
    </source>
</evidence>
<reference evidence="4" key="1">
    <citation type="submission" date="2015-02" db="EMBL/GenBank/DDBJ databases">
        <title>Genome sequencing for Strongylocentrotus purpuratus.</title>
        <authorList>
            <person name="Murali S."/>
            <person name="Liu Y."/>
            <person name="Vee V."/>
            <person name="English A."/>
            <person name="Wang M."/>
            <person name="Skinner E."/>
            <person name="Han Y."/>
            <person name="Muzny D.M."/>
            <person name="Worley K.C."/>
            <person name="Gibbs R.A."/>
        </authorList>
    </citation>
    <scope>NUCLEOTIDE SEQUENCE</scope>
</reference>
<proteinExistence type="predicted"/>
<dbReference type="InterPro" id="IPR029526">
    <property type="entry name" value="PGBD"/>
</dbReference>
<reference evidence="3" key="2">
    <citation type="submission" date="2021-01" db="UniProtKB">
        <authorList>
            <consortium name="EnsemblMetazoa"/>
        </authorList>
    </citation>
    <scope>IDENTIFICATION</scope>
</reference>
<dbReference type="EnsemblMetazoa" id="XM_003730837">
    <property type="protein sequence ID" value="XP_003730885"/>
    <property type="gene ID" value="LOC100892384"/>
</dbReference>
<dbReference type="OMA" id="SNDEITC"/>
<dbReference type="PANTHER" id="PTHR46599:SF3">
    <property type="entry name" value="PIGGYBAC TRANSPOSABLE ELEMENT-DERIVED PROTEIN 4"/>
    <property type="match status" value="1"/>
</dbReference>
<dbReference type="GeneID" id="100892384"/>
<protein>
    <recommendedName>
        <fullName evidence="5">PiggyBac transposable element-derived protein domain-containing protein</fullName>
    </recommendedName>
</protein>
<feature type="domain" description="PiggyBac transposable element-derived protein" evidence="2">
    <location>
        <begin position="4"/>
        <end position="136"/>
    </location>
</feature>
<name>A0A7M7GI40_STRPU</name>
<dbReference type="Pfam" id="PF13843">
    <property type="entry name" value="DDE_Tnp_1_7"/>
    <property type="match status" value="1"/>
</dbReference>
<dbReference type="Proteomes" id="UP000007110">
    <property type="component" value="Unassembled WGS sequence"/>
</dbReference>
<dbReference type="RefSeq" id="XP_003730885.1">
    <property type="nucleotide sequence ID" value="XM_003730837.1"/>
</dbReference>
<accession>A0A7M7GI40</accession>
<keyword evidence="4" id="KW-1185">Reference proteome</keyword>
<dbReference type="KEGG" id="spu:100892384"/>
<dbReference type="Pfam" id="PF13842">
    <property type="entry name" value="zf-Tnp_2"/>
    <property type="match status" value="1"/>
</dbReference>
<evidence type="ECO:0008006" key="5">
    <source>
        <dbReference type="Google" id="ProtNLM"/>
    </source>
</evidence>
<dbReference type="PANTHER" id="PTHR46599">
    <property type="entry name" value="PIGGYBAC TRANSPOSABLE ELEMENT-DERIVED PROTEIN 4"/>
    <property type="match status" value="1"/>
</dbReference>
<organism evidence="3 4">
    <name type="scientific">Strongylocentrotus purpuratus</name>
    <name type="common">Purple sea urchin</name>
    <dbReference type="NCBI Taxonomy" id="7668"/>
    <lineage>
        <taxon>Eukaryota</taxon>
        <taxon>Metazoa</taxon>
        <taxon>Echinodermata</taxon>
        <taxon>Eleutherozoa</taxon>
        <taxon>Echinozoa</taxon>
        <taxon>Echinoidea</taxon>
        <taxon>Euechinoidea</taxon>
        <taxon>Echinacea</taxon>
        <taxon>Camarodonta</taxon>
        <taxon>Echinidea</taxon>
        <taxon>Strongylocentrotidae</taxon>
        <taxon>Strongylocentrotus</taxon>
    </lineage>
</organism>
<dbReference type="OrthoDB" id="118105at2759"/>
<evidence type="ECO:0000259" key="1">
    <source>
        <dbReference type="Pfam" id="PF13842"/>
    </source>
</evidence>
<feature type="domain" description="PiggyBac transposable element-derived protein 4 C-terminal zinc-finger" evidence="1">
    <location>
        <begin position="232"/>
        <end position="274"/>
    </location>
</feature>
<evidence type="ECO:0000313" key="3">
    <source>
        <dbReference type="EnsemblMetazoa" id="XP_003730885"/>
    </source>
</evidence>
<evidence type="ECO:0000259" key="2">
    <source>
        <dbReference type="Pfam" id="PF13843"/>
    </source>
</evidence>
<dbReference type="InParanoid" id="A0A7M7GI40"/>
<dbReference type="AlphaFoldDB" id="A0A7M7GI40"/>